<dbReference type="CDD" id="cd00060">
    <property type="entry name" value="FHA"/>
    <property type="match status" value="1"/>
</dbReference>
<feature type="domain" description="Tetrahaem cytochrome" evidence="13">
    <location>
        <begin position="196"/>
        <end position="290"/>
    </location>
</feature>
<dbReference type="Gene3D" id="3.90.10.10">
    <property type="entry name" value="Cytochrome C3"/>
    <property type="match status" value="3"/>
</dbReference>
<feature type="compositionally biased region" description="Basic and acidic residues" evidence="9">
    <location>
        <begin position="593"/>
        <end position="615"/>
    </location>
</feature>
<keyword evidence="4" id="KW-0349">Heme</keyword>
<dbReference type="PANTHER" id="PTHR35038:SF6">
    <property type="entry name" value="SURFACE LOCALIZED DECAHEME CYTOCHROME C LIPOPROTEIN"/>
    <property type="match status" value="1"/>
</dbReference>
<evidence type="ECO:0000256" key="9">
    <source>
        <dbReference type="SAM" id="MobiDB-lite"/>
    </source>
</evidence>
<evidence type="ECO:0000256" key="7">
    <source>
        <dbReference type="ARBA" id="ARBA00022982"/>
    </source>
</evidence>
<evidence type="ECO:0000256" key="8">
    <source>
        <dbReference type="ARBA" id="ARBA00023004"/>
    </source>
</evidence>
<feature type="region of interest" description="Disordered" evidence="9">
    <location>
        <begin position="591"/>
        <end position="615"/>
    </location>
</feature>
<dbReference type="CDD" id="cd08168">
    <property type="entry name" value="Cytochrom_C3"/>
    <property type="match status" value="2"/>
</dbReference>
<keyword evidence="5" id="KW-0479">Metal-binding</keyword>
<evidence type="ECO:0000313" key="14">
    <source>
        <dbReference type="EMBL" id="WOE76164.1"/>
    </source>
</evidence>
<dbReference type="GO" id="GO:0016491">
    <property type="term" value="F:oxidoreductase activity"/>
    <property type="evidence" value="ECO:0007669"/>
    <property type="project" value="TreeGrafter"/>
</dbReference>
<evidence type="ECO:0000256" key="3">
    <source>
        <dbReference type="ARBA" id="ARBA00022448"/>
    </source>
</evidence>
<keyword evidence="6" id="KW-0732">Signal</keyword>
<feature type="domain" description="FHA" evidence="11">
    <location>
        <begin position="29"/>
        <end position="93"/>
    </location>
</feature>
<evidence type="ECO:0000259" key="12">
    <source>
        <dbReference type="Pfam" id="PF09699"/>
    </source>
</evidence>
<keyword evidence="10" id="KW-1133">Transmembrane helix</keyword>
<comment type="subcellular location">
    <subcellularLocation>
        <location evidence="2">Cell envelope</location>
    </subcellularLocation>
</comment>
<dbReference type="InterPro" id="IPR012286">
    <property type="entry name" value="Tetrahaem_cytochrome"/>
</dbReference>
<keyword evidence="15" id="KW-1185">Reference proteome</keyword>
<reference evidence="14 15" key="1">
    <citation type="submission" date="2023-10" db="EMBL/GenBank/DDBJ databases">
        <title>Complete genome sequence of a Sphingomonadaceae bacterium.</title>
        <authorList>
            <person name="Yan C."/>
        </authorList>
    </citation>
    <scope>NUCLEOTIDE SEQUENCE [LARGE SCALE GENOMIC DNA]</scope>
    <source>
        <strain evidence="14 15">SCSIO 66989</strain>
    </source>
</reference>
<dbReference type="InterPro" id="IPR036280">
    <property type="entry name" value="Multihaem_cyt_sf"/>
</dbReference>
<dbReference type="Gene3D" id="2.60.200.20">
    <property type="match status" value="1"/>
</dbReference>
<keyword evidence="10" id="KW-0812">Transmembrane</keyword>
<dbReference type="SUPFAM" id="SSF48695">
    <property type="entry name" value="Multiheme cytochromes"/>
    <property type="match status" value="1"/>
</dbReference>
<dbReference type="InterPro" id="IPR051829">
    <property type="entry name" value="Multiheme_Cytochr_ET"/>
</dbReference>
<dbReference type="Pfam" id="PF00498">
    <property type="entry name" value="FHA"/>
    <property type="match status" value="1"/>
</dbReference>
<gene>
    <name evidence="14" type="ORF">RB602_05475</name>
</gene>
<evidence type="ECO:0000256" key="10">
    <source>
        <dbReference type="SAM" id="Phobius"/>
    </source>
</evidence>
<keyword evidence="8" id="KW-0408">Iron</keyword>
<dbReference type="Pfam" id="PF14537">
    <property type="entry name" value="Cytochrom_c3_2"/>
    <property type="match status" value="1"/>
</dbReference>
<comment type="cofactor">
    <cofactor evidence="1">
        <name>heme c</name>
        <dbReference type="ChEBI" id="CHEBI:61717"/>
    </cofactor>
</comment>
<keyword evidence="3" id="KW-0813">Transport</keyword>
<dbReference type="Pfam" id="PF09699">
    <property type="entry name" value="Paired_CXXCH_1"/>
    <property type="match status" value="1"/>
</dbReference>
<evidence type="ECO:0000259" key="11">
    <source>
        <dbReference type="Pfam" id="PF00498"/>
    </source>
</evidence>
<evidence type="ECO:0000256" key="6">
    <source>
        <dbReference type="ARBA" id="ARBA00022729"/>
    </source>
</evidence>
<dbReference type="AlphaFoldDB" id="A0AA97F893"/>
<name>A0AA97F893_9SPHN</name>
<feature type="transmembrane region" description="Helical" evidence="10">
    <location>
        <begin position="144"/>
        <end position="164"/>
    </location>
</feature>
<protein>
    <submittedName>
        <fullName evidence="14">Cytochrome c3 family protein</fullName>
    </submittedName>
</protein>
<keyword evidence="10" id="KW-0472">Membrane</keyword>
<evidence type="ECO:0000256" key="4">
    <source>
        <dbReference type="ARBA" id="ARBA00022617"/>
    </source>
</evidence>
<accession>A0AA97F893</accession>
<evidence type="ECO:0000256" key="1">
    <source>
        <dbReference type="ARBA" id="ARBA00001926"/>
    </source>
</evidence>
<dbReference type="SUPFAM" id="SSF49879">
    <property type="entry name" value="SMAD/FHA domain"/>
    <property type="match status" value="1"/>
</dbReference>
<dbReference type="KEGG" id="acoa:RB602_05475"/>
<evidence type="ECO:0000259" key="13">
    <source>
        <dbReference type="Pfam" id="PF14537"/>
    </source>
</evidence>
<keyword evidence="7" id="KW-0249">Electron transport</keyword>
<dbReference type="InterPro" id="IPR000253">
    <property type="entry name" value="FHA_dom"/>
</dbReference>
<dbReference type="PANTHER" id="PTHR35038">
    <property type="entry name" value="DISSIMILATORY SULFITE REDUCTASE SIRA"/>
    <property type="match status" value="1"/>
</dbReference>
<proteinExistence type="predicted"/>
<evidence type="ECO:0000256" key="5">
    <source>
        <dbReference type="ARBA" id="ARBA00022723"/>
    </source>
</evidence>
<dbReference type="RefSeq" id="WP_317083671.1">
    <property type="nucleotide sequence ID" value="NZ_CP136594.1"/>
</dbReference>
<evidence type="ECO:0000256" key="2">
    <source>
        <dbReference type="ARBA" id="ARBA00004196"/>
    </source>
</evidence>
<organism evidence="14 15">
    <name type="scientific">Alterisphingorhabdus coralli</name>
    <dbReference type="NCBI Taxonomy" id="3071408"/>
    <lineage>
        <taxon>Bacteria</taxon>
        <taxon>Pseudomonadati</taxon>
        <taxon>Pseudomonadota</taxon>
        <taxon>Alphaproteobacteria</taxon>
        <taxon>Sphingomonadales</taxon>
        <taxon>Sphingomonadaceae</taxon>
        <taxon>Alterisphingorhabdus (ex Yan et al. 2024)</taxon>
    </lineage>
</organism>
<dbReference type="EMBL" id="CP136594">
    <property type="protein sequence ID" value="WOE76164.1"/>
    <property type="molecule type" value="Genomic_DNA"/>
</dbReference>
<dbReference type="GO" id="GO:0030313">
    <property type="term" value="C:cell envelope"/>
    <property type="evidence" value="ECO:0007669"/>
    <property type="project" value="UniProtKB-SubCell"/>
</dbReference>
<dbReference type="InterPro" id="IPR010177">
    <property type="entry name" value="Paired_CXXCH_1"/>
</dbReference>
<dbReference type="Proteomes" id="UP001302429">
    <property type="component" value="Chromosome"/>
</dbReference>
<sequence length="615" mass="67410">MTFIVRQIALKADGSEIVRETTPEGAEMTIGRNSDNAIHLPDLAVNPVHASIRRNGDDSIIVEAVSGQPFQVDGIDVTTATVKLARGAELGFGGHRIAVGLDADGAAVTLTVRRTDAVADSEEEKDEREIYSLIGKLPGKRGSAWGFVALVVIACLAWPVYTWATYRDLAYNEDVKRPDGVHGDGFWSSGSLSLAHNSLKDDCQACHVDAFVSVRDKACMTCHDDDAHDHAPKPRLASARGELQGFAAFRRAVASAFNKPQGRCVECHTEHESAGAMQPTVQRFCAECHDGLDSRLTDTTLLNAADFGKAHPQFRPAVLINAVEGDDPEKAPRRRISLDRKPSEDNGLKFPHDLHLDRTGGVAQMGRRLSAKYGFGDALDCADCHTPDPNGVRFEPVDMEENCAMCHSLSYDEIDGTFRQLPHGKPDLVKADLRAYYRSTGPNRPINLGSLPRQRPGTVNRQRTAADYARAVRFRPTRANQAIRAVFSEGGACYDCHSVNALGGLNYSIDPVTQTDRYMHKGWFSHAAHEEEDCTDCHKATTSKQATDLLLPGIATCRECHGGEASDTDVPSTCALCHEYHADGGAPWLVRQQNKDKQRREKRKQSEKPKIVARR</sequence>
<dbReference type="InterPro" id="IPR008984">
    <property type="entry name" value="SMAD_FHA_dom_sf"/>
</dbReference>
<evidence type="ECO:0000313" key="15">
    <source>
        <dbReference type="Proteomes" id="UP001302429"/>
    </source>
</evidence>
<dbReference type="GO" id="GO:0046872">
    <property type="term" value="F:metal ion binding"/>
    <property type="evidence" value="ECO:0007669"/>
    <property type="project" value="UniProtKB-KW"/>
</dbReference>
<feature type="domain" description="Doubled CXXCH motif" evidence="12">
    <location>
        <begin position="526"/>
        <end position="564"/>
    </location>
</feature>